<feature type="compositionally biased region" description="Polar residues" evidence="1">
    <location>
        <begin position="1002"/>
        <end position="1018"/>
    </location>
</feature>
<dbReference type="InterPro" id="IPR001680">
    <property type="entry name" value="WD40_rpt"/>
</dbReference>
<dbReference type="Gene3D" id="2.130.10.10">
    <property type="entry name" value="YVTN repeat-like/Quinoprotein amine dehydrogenase"/>
    <property type="match status" value="1"/>
</dbReference>
<feature type="compositionally biased region" description="Low complexity" evidence="1">
    <location>
        <begin position="451"/>
        <end position="471"/>
    </location>
</feature>
<feature type="compositionally biased region" description="Low complexity" evidence="1">
    <location>
        <begin position="591"/>
        <end position="606"/>
    </location>
</feature>
<keyword evidence="3" id="KW-1185">Reference proteome</keyword>
<feature type="region of interest" description="Disordered" evidence="1">
    <location>
        <begin position="1508"/>
        <end position="1544"/>
    </location>
</feature>
<evidence type="ECO:0000256" key="1">
    <source>
        <dbReference type="SAM" id="MobiDB-lite"/>
    </source>
</evidence>
<comment type="caution">
    <text evidence="2">The sequence shown here is derived from an EMBL/GenBank/DDBJ whole genome shotgun (WGS) entry which is preliminary data.</text>
</comment>
<dbReference type="InterPro" id="IPR015943">
    <property type="entry name" value="WD40/YVTN_repeat-like_dom_sf"/>
</dbReference>
<feature type="compositionally biased region" description="Acidic residues" evidence="1">
    <location>
        <begin position="398"/>
        <end position="414"/>
    </location>
</feature>
<reference evidence="2" key="2">
    <citation type="submission" date="2021-09" db="EMBL/GenBank/DDBJ databases">
        <authorList>
            <person name="Jia N."/>
            <person name="Wang J."/>
            <person name="Shi W."/>
            <person name="Du L."/>
            <person name="Sun Y."/>
            <person name="Zhan W."/>
            <person name="Jiang J."/>
            <person name="Wang Q."/>
            <person name="Zhang B."/>
            <person name="Ji P."/>
            <person name="Sakyi L.B."/>
            <person name="Cui X."/>
            <person name="Yuan T."/>
            <person name="Jiang B."/>
            <person name="Yang W."/>
            <person name="Lam T.T.-Y."/>
            <person name="Chang Q."/>
            <person name="Ding S."/>
            <person name="Wang X."/>
            <person name="Zhu J."/>
            <person name="Ruan X."/>
            <person name="Zhao L."/>
            <person name="Wei J."/>
            <person name="Que T."/>
            <person name="Du C."/>
            <person name="Cheng J."/>
            <person name="Dai P."/>
            <person name="Han X."/>
            <person name="Huang E."/>
            <person name="Gao Y."/>
            <person name="Liu J."/>
            <person name="Shao H."/>
            <person name="Ye R."/>
            <person name="Li L."/>
            <person name="Wei W."/>
            <person name="Wang X."/>
            <person name="Wang C."/>
            <person name="Huo Q."/>
            <person name="Li W."/>
            <person name="Guo W."/>
            <person name="Chen H."/>
            <person name="Chen S."/>
            <person name="Zhou L."/>
            <person name="Zhou L."/>
            <person name="Ni X."/>
            <person name="Tian J."/>
            <person name="Zhou Y."/>
            <person name="Sheng Y."/>
            <person name="Liu T."/>
            <person name="Pan Y."/>
            <person name="Xia L."/>
            <person name="Li J."/>
            <person name="Zhao F."/>
            <person name="Cao W."/>
        </authorList>
    </citation>
    <scope>NUCLEOTIDE SEQUENCE</scope>
    <source>
        <strain evidence="2">Rmic-2018</strain>
        <tissue evidence="2">Larvae</tissue>
    </source>
</reference>
<gene>
    <name evidence="2" type="ORF">HPB51_010106</name>
</gene>
<evidence type="ECO:0000313" key="2">
    <source>
        <dbReference type="EMBL" id="KAH8040326.1"/>
    </source>
</evidence>
<accession>A0A9J6F0P5</accession>
<feature type="region of interest" description="Disordered" evidence="1">
    <location>
        <begin position="591"/>
        <end position="615"/>
    </location>
</feature>
<dbReference type="Pfam" id="PF00400">
    <property type="entry name" value="WD40"/>
    <property type="match status" value="2"/>
</dbReference>
<sequence length="1564" mass="169088">MSRLTKTGIHLAPSLGAEEAAVRRRPLRNVALSLAAHTSLPSDRHPPSRTVSRRPGTRLLTGGEWIQMWKCTLRPENNAMPGEETAKAGQPQPRSHVSFQVGSDEVAPTLPDEDTSWDCIWHCRTSQPVSFLRFSPDGTLFASAGKCDRLVKIWHNSQHKVSDPGGNTRMSVQQVDRGCTFGFVYAAHPRAVTGLSWRKTSKFMPRGSVANMLVTSCRDNICRLWVQTLLPEDGLINVQQIEALANQTPRLQTQRHRQRILQKLRHMKSLNEYQRRQAAQNGKETRETIPSLPSTYSVHDFHSFGLQGSGVAPGLHFHLAASINAETDIPLVPSMSGTASGHGVQEPNFVLHWLNNKEMSFSSATEQLIQELSLKALQARREQQRQQQLAAQRKAEAAEAEENQEEGNEPEDLEAAGVSKTSWQGRSGLKSLRLGSVTTTTTPGEDVAPGSQSAKAFSPASSSASLSTEASGKNVEQSLGNALDHKIETLLREWHQSPDLLFSIHPVDGSFLVWLVDWLDECSPGSFRQALVSFSSRIPTAIPLGDAATLSHHLALYLPTAGLDLRTVLSGLGAWALPSPLTPVAPVTLVVPPQPTQQQGSSAQQAEENEDAEDKPRPFCCQAAPTPSVCMLSKHHNGSLNLWHLTFSEESHFTHVLSIGHAARVSGHRFRINDITCHPVLPLLLTTSHHNLPKGKEPLDEEDENSQTQDYFDKRRRDSALAPAPTEGFCSELILWKVESVGPLSKSGGVAELARINSLEPSAFSNVAWVPTLLPSTTLGSISNSPSACFVASDGLQLRVYQAVIDARTLLAEVLAAARQKDNADTISLSSTTSSGMDMHHTGLQEEFRIVSLQSTARPGCIVELDAIADATNDWQNTQLLHVFQEPLIMGAKQGVLGSSSSAPGEEALEKNVGLLESSFQAFVDLRHTTVFEEPFYLVVLEKTSTGRTMLHMWRLVISSRPGATGKGQQDGSAFPENVAQPEDDAASNASSRSGSLDHTDTGQGAQQTGSPHASPLRITTSKVSIAQLQRLPRLDQTAPGVDLCSLVDTTLRHRKTADSLVQRLASDGDLSGPPSSLQRLLSVPSYATLHTLRRAVIEQGNQCPLVHKSLIQLDWVSSEDGSHVLTVAVGSRILLFAPVAKDVIQQGGSGLEPSSLTSGAPRPLLKQVSSLAAPVASTGAAEAVRWLQIRCTRLETADGLPPLPMQLSWVRDGILVVGMDSEMHIYSQWRPQKGSPKGLKNNLMPSAAEDENICKVRMLPEEELLSRVQELSQLRLGAGPSLGLARNASSSSAQAMDKKKMRGETAVPAVSRGAAAAKESETTVVGPMPDLGLFETCRLAWPMLPQYHPKQLMELLGFGKIRRVKAILSHLVRCVSKSGQAPGGIVAGGNAAEMASEGAPEEEGGEEGVRGWSRSRTLSLAAPAAGSATHSPREGGNIVPEELQLDYVEIQSIPPLPLYALLAADKQLAPGGAASRKEASPSCAGADAGQAGIKEEQEDYSALFETAPKKEESLDDILQEDVQPKAKKTRDRQKTVADKDPNHFGMRQVGDIVIATMHNQKIR</sequence>
<name>A0A9J6F0P5_RHIMP</name>
<dbReference type="InterPro" id="IPR036322">
    <property type="entry name" value="WD40_repeat_dom_sf"/>
</dbReference>
<reference evidence="2" key="1">
    <citation type="journal article" date="2020" name="Cell">
        <title>Large-Scale Comparative Analyses of Tick Genomes Elucidate Their Genetic Diversity and Vector Capacities.</title>
        <authorList>
            <consortium name="Tick Genome and Microbiome Consortium (TIGMIC)"/>
            <person name="Jia N."/>
            <person name="Wang J."/>
            <person name="Shi W."/>
            <person name="Du L."/>
            <person name="Sun Y."/>
            <person name="Zhan W."/>
            <person name="Jiang J.F."/>
            <person name="Wang Q."/>
            <person name="Zhang B."/>
            <person name="Ji P."/>
            <person name="Bell-Sakyi L."/>
            <person name="Cui X.M."/>
            <person name="Yuan T.T."/>
            <person name="Jiang B.G."/>
            <person name="Yang W.F."/>
            <person name="Lam T.T."/>
            <person name="Chang Q.C."/>
            <person name="Ding S.J."/>
            <person name="Wang X.J."/>
            <person name="Zhu J.G."/>
            <person name="Ruan X.D."/>
            <person name="Zhao L."/>
            <person name="Wei J.T."/>
            <person name="Ye R.Z."/>
            <person name="Que T.C."/>
            <person name="Du C.H."/>
            <person name="Zhou Y.H."/>
            <person name="Cheng J.X."/>
            <person name="Dai P.F."/>
            <person name="Guo W.B."/>
            <person name="Han X.H."/>
            <person name="Huang E.J."/>
            <person name="Li L.F."/>
            <person name="Wei W."/>
            <person name="Gao Y.C."/>
            <person name="Liu J.Z."/>
            <person name="Shao H.Z."/>
            <person name="Wang X."/>
            <person name="Wang C.C."/>
            <person name="Yang T.C."/>
            <person name="Huo Q.B."/>
            <person name="Li W."/>
            <person name="Chen H.Y."/>
            <person name="Chen S.E."/>
            <person name="Zhou L.G."/>
            <person name="Ni X.B."/>
            <person name="Tian J.H."/>
            <person name="Sheng Y."/>
            <person name="Liu T."/>
            <person name="Pan Y.S."/>
            <person name="Xia L.Y."/>
            <person name="Li J."/>
            <person name="Zhao F."/>
            <person name="Cao W.C."/>
        </authorList>
    </citation>
    <scope>NUCLEOTIDE SEQUENCE</scope>
    <source>
        <strain evidence="2">Rmic-2018</strain>
    </source>
</reference>
<dbReference type="SUPFAM" id="SSF50978">
    <property type="entry name" value="WD40 repeat-like"/>
    <property type="match status" value="1"/>
</dbReference>
<dbReference type="InterPro" id="IPR052208">
    <property type="entry name" value="DmX-like/RAVE_component"/>
</dbReference>
<protein>
    <submittedName>
        <fullName evidence="2">Uncharacterized protein</fullName>
    </submittedName>
</protein>
<dbReference type="GO" id="GO:0043291">
    <property type="term" value="C:RAVE complex"/>
    <property type="evidence" value="ECO:0007669"/>
    <property type="project" value="TreeGrafter"/>
</dbReference>
<feature type="region of interest" description="Disordered" evidence="1">
    <location>
        <begin position="385"/>
        <end position="422"/>
    </location>
</feature>
<feature type="region of interest" description="Disordered" evidence="1">
    <location>
        <begin position="76"/>
        <end position="96"/>
    </location>
</feature>
<dbReference type="SMART" id="SM00320">
    <property type="entry name" value="WD40"/>
    <property type="match status" value="2"/>
</dbReference>
<evidence type="ECO:0000313" key="3">
    <source>
        <dbReference type="Proteomes" id="UP000821866"/>
    </source>
</evidence>
<dbReference type="EMBL" id="JABSTU010000001">
    <property type="protein sequence ID" value="KAH8040326.1"/>
    <property type="molecule type" value="Genomic_DNA"/>
</dbReference>
<dbReference type="Proteomes" id="UP000821866">
    <property type="component" value="Chromosome 1"/>
</dbReference>
<feature type="compositionally biased region" description="Basic and acidic residues" evidence="1">
    <location>
        <begin position="1533"/>
        <end position="1543"/>
    </location>
</feature>
<dbReference type="GO" id="GO:0007035">
    <property type="term" value="P:vacuolar acidification"/>
    <property type="evidence" value="ECO:0007669"/>
    <property type="project" value="TreeGrafter"/>
</dbReference>
<dbReference type="VEuPathDB" id="VectorBase:LOC119188295"/>
<dbReference type="PANTHER" id="PTHR13950">
    <property type="entry name" value="RABCONNECTIN-RELATED"/>
    <property type="match status" value="1"/>
</dbReference>
<feature type="region of interest" description="Disordered" evidence="1">
    <location>
        <begin position="962"/>
        <end position="1018"/>
    </location>
</feature>
<feature type="region of interest" description="Disordered" evidence="1">
    <location>
        <begin position="434"/>
        <end position="473"/>
    </location>
</feature>
<dbReference type="PANTHER" id="PTHR13950:SF9">
    <property type="entry name" value="RABCONNECTIN-3A"/>
    <property type="match status" value="1"/>
</dbReference>
<proteinExistence type="predicted"/>
<organism evidence="2 3">
    <name type="scientific">Rhipicephalus microplus</name>
    <name type="common">Cattle tick</name>
    <name type="synonym">Boophilus microplus</name>
    <dbReference type="NCBI Taxonomy" id="6941"/>
    <lineage>
        <taxon>Eukaryota</taxon>
        <taxon>Metazoa</taxon>
        <taxon>Ecdysozoa</taxon>
        <taxon>Arthropoda</taxon>
        <taxon>Chelicerata</taxon>
        <taxon>Arachnida</taxon>
        <taxon>Acari</taxon>
        <taxon>Parasitiformes</taxon>
        <taxon>Ixodida</taxon>
        <taxon>Ixodoidea</taxon>
        <taxon>Ixodidae</taxon>
        <taxon>Rhipicephalinae</taxon>
        <taxon>Rhipicephalus</taxon>
        <taxon>Boophilus</taxon>
    </lineage>
</organism>
<feature type="region of interest" description="Disordered" evidence="1">
    <location>
        <begin position="692"/>
        <end position="716"/>
    </location>
</feature>